<evidence type="ECO:0000256" key="9">
    <source>
        <dbReference type="RuleBase" id="RU365093"/>
    </source>
</evidence>
<dbReference type="InterPro" id="IPR010129">
    <property type="entry name" value="T1SS_HlyD"/>
</dbReference>
<evidence type="ECO:0000256" key="8">
    <source>
        <dbReference type="ARBA" id="ARBA00023136"/>
    </source>
</evidence>
<evidence type="ECO:0000256" key="1">
    <source>
        <dbReference type="ARBA" id="ARBA00004377"/>
    </source>
</evidence>
<comment type="similarity">
    <text evidence="2 9">Belongs to the membrane fusion protein (MFP) (TC 8.A.1) family.</text>
</comment>
<dbReference type="RefSeq" id="WP_212608091.1">
    <property type="nucleotide sequence ID" value="NZ_CP073910.1"/>
</dbReference>
<gene>
    <name evidence="13" type="ORF">KFK14_14200</name>
</gene>
<keyword evidence="8 9" id="KW-0472">Membrane</keyword>
<evidence type="ECO:0000256" key="2">
    <source>
        <dbReference type="ARBA" id="ARBA00009477"/>
    </source>
</evidence>
<evidence type="ECO:0000256" key="6">
    <source>
        <dbReference type="ARBA" id="ARBA00022692"/>
    </source>
</evidence>
<feature type="domain" description="AprE-like beta-barrel" evidence="12">
    <location>
        <begin position="361"/>
        <end position="446"/>
    </location>
</feature>
<evidence type="ECO:0000256" key="5">
    <source>
        <dbReference type="ARBA" id="ARBA00022519"/>
    </source>
</evidence>
<dbReference type="EMBL" id="CP073910">
    <property type="protein sequence ID" value="QUT04238.1"/>
    <property type="molecule type" value="Genomic_DNA"/>
</dbReference>
<keyword evidence="3 9" id="KW-0813">Transport</keyword>
<dbReference type="Gene3D" id="2.40.30.170">
    <property type="match status" value="1"/>
</dbReference>
<dbReference type="Pfam" id="PF25994">
    <property type="entry name" value="HH_AprE"/>
    <property type="match status" value="1"/>
</dbReference>
<feature type="coiled-coil region" evidence="10">
    <location>
        <begin position="291"/>
        <end position="318"/>
    </location>
</feature>
<keyword evidence="4 9" id="KW-1003">Cell membrane</keyword>
<name>A0A975K3K4_9SPHN</name>
<proteinExistence type="inferred from homology"/>
<dbReference type="InterPro" id="IPR050739">
    <property type="entry name" value="MFP"/>
</dbReference>
<dbReference type="KEGG" id="spph:KFK14_14200"/>
<dbReference type="NCBIfam" id="TIGR01843">
    <property type="entry name" value="type_I_hlyD"/>
    <property type="match status" value="1"/>
</dbReference>
<reference evidence="13" key="1">
    <citation type="submission" date="2021-04" db="EMBL/GenBank/DDBJ databases">
        <title>Isolation of p-tert-butylphenol degrading bacteria Sphingobium phenoxybenzoativorans Tas13 from active sludge.</title>
        <authorList>
            <person name="Li Y."/>
        </authorList>
    </citation>
    <scope>NUCLEOTIDE SEQUENCE</scope>
    <source>
        <strain evidence="13">Tas13</strain>
    </source>
</reference>
<dbReference type="SUPFAM" id="SSF111369">
    <property type="entry name" value="HlyD-like secretion proteins"/>
    <property type="match status" value="1"/>
</dbReference>
<accession>A0A975K3K4</accession>
<dbReference type="PANTHER" id="PTHR30386">
    <property type="entry name" value="MEMBRANE FUSION SUBUNIT OF EMRAB-TOLC MULTIDRUG EFFLUX PUMP"/>
    <property type="match status" value="1"/>
</dbReference>
<dbReference type="GO" id="GO:0005886">
    <property type="term" value="C:plasma membrane"/>
    <property type="evidence" value="ECO:0007669"/>
    <property type="project" value="UniProtKB-SubCell"/>
</dbReference>
<dbReference type="PRINTS" id="PR01490">
    <property type="entry name" value="RTXTOXIND"/>
</dbReference>
<evidence type="ECO:0000256" key="10">
    <source>
        <dbReference type="SAM" id="Coils"/>
    </source>
</evidence>
<evidence type="ECO:0000256" key="4">
    <source>
        <dbReference type="ARBA" id="ARBA00022475"/>
    </source>
</evidence>
<feature type="transmembrane region" description="Helical" evidence="9">
    <location>
        <begin position="62"/>
        <end position="81"/>
    </location>
</feature>
<dbReference type="InterPro" id="IPR058781">
    <property type="entry name" value="HH_AprE-like"/>
</dbReference>
<dbReference type="Proteomes" id="UP000681425">
    <property type="component" value="Chromosome"/>
</dbReference>
<evidence type="ECO:0000256" key="3">
    <source>
        <dbReference type="ARBA" id="ARBA00022448"/>
    </source>
</evidence>
<dbReference type="InterPro" id="IPR058982">
    <property type="entry name" value="Beta-barrel_AprE"/>
</dbReference>
<dbReference type="GO" id="GO:0015031">
    <property type="term" value="P:protein transport"/>
    <property type="evidence" value="ECO:0007669"/>
    <property type="project" value="InterPro"/>
</dbReference>
<dbReference type="PANTHER" id="PTHR30386:SF26">
    <property type="entry name" value="TRANSPORT PROTEIN COMB"/>
    <property type="match status" value="1"/>
</dbReference>
<sequence>MNFSAIRDRIIRAAGGESLFQDVSAKEMASAFAGNVKIASAPIDGIAPWSARIRTDKSHRTLKILATLVVAFLMWAVFFQVDKVTRGGGRVLPSVQNQVVQHLEGGIVKQLLVQEGERVRKGQVLMRVTNQTTIADFQNARTDVVAKRIALARMDAEVSGKGSFTVPDELRDAAPEIAASEEALFYSTRNQRGQETGIIDEQARARRAEIGTLQSRLTNLRGEERLMITQLDKLQRAYDAEAISEREVLDKKAMLLALRTKIADVQNQIPESMAQLSETSARRGEVFTKSIQETKAKAAELRLELSKADENLGAYSDKESREEIRAPMDGVVNKLYVQTVGGVVRGGEPLVEIVPVDKVVMVEARVMPKDRGNIWPGLPATIKISAYDSAIYGGLDGKVIDVSPDVIQDQKGESYYRVRLRADTTKFGVDKPVIPGMTAEVNIKSGRQSIMDYILGPLIRIRDSAMRE</sequence>
<evidence type="ECO:0000259" key="11">
    <source>
        <dbReference type="Pfam" id="PF25994"/>
    </source>
</evidence>
<keyword evidence="7 9" id="KW-1133">Transmembrane helix</keyword>
<comment type="subcellular location">
    <subcellularLocation>
        <location evidence="1 9">Cell inner membrane</location>
        <topology evidence="1 9">Single-pass membrane protein</topology>
    </subcellularLocation>
</comment>
<dbReference type="AlphaFoldDB" id="A0A975K3K4"/>
<dbReference type="Pfam" id="PF26002">
    <property type="entry name" value="Beta-barrel_AprE"/>
    <property type="match status" value="1"/>
</dbReference>
<keyword evidence="10" id="KW-0175">Coiled coil</keyword>
<keyword evidence="5 9" id="KW-0997">Cell inner membrane</keyword>
<evidence type="ECO:0000259" key="12">
    <source>
        <dbReference type="Pfam" id="PF26002"/>
    </source>
</evidence>
<protein>
    <recommendedName>
        <fullName evidence="9">Membrane fusion protein (MFP) family protein</fullName>
    </recommendedName>
</protein>
<evidence type="ECO:0000256" key="7">
    <source>
        <dbReference type="ARBA" id="ARBA00022989"/>
    </source>
</evidence>
<dbReference type="Gene3D" id="2.40.50.100">
    <property type="match status" value="2"/>
</dbReference>
<feature type="domain" description="AprE-like long alpha-helical hairpin" evidence="11">
    <location>
        <begin position="135"/>
        <end position="317"/>
    </location>
</feature>
<organism evidence="13 14">
    <name type="scientific">Sphingobium phenoxybenzoativorans</name>
    <dbReference type="NCBI Taxonomy" id="1592790"/>
    <lineage>
        <taxon>Bacteria</taxon>
        <taxon>Pseudomonadati</taxon>
        <taxon>Pseudomonadota</taxon>
        <taxon>Alphaproteobacteria</taxon>
        <taxon>Sphingomonadales</taxon>
        <taxon>Sphingomonadaceae</taxon>
        <taxon>Sphingobium</taxon>
    </lineage>
</organism>
<evidence type="ECO:0000313" key="13">
    <source>
        <dbReference type="EMBL" id="QUT04238.1"/>
    </source>
</evidence>
<keyword evidence="14" id="KW-1185">Reference proteome</keyword>
<evidence type="ECO:0000313" key="14">
    <source>
        <dbReference type="Proteomes" id="UP000681425"/>
    </source>
</evidence>
<keyword evidence="6 9" id="KW-0812">Transmembrane</keyword>